<name>A0AAD8AIY0_DIPPU</name>
<accession>A0AAD8AIY0</accession>
<dbReference type="Proteomes" id="UP001233999">
    <property type="component" value="Unassembled WGS sequence"/>
</dbReference>
<feature type="compositionally biased region" description="Low complexity" evidence="2">
    <location>
        <begin position="62"/>
        <end position="76"/>
    </location>
</feature>
<gene>
    <name evidence="4" type="ORF">L9F63_009656</name>
</gene>
<comment type="caution">
    <text evidence="4">The sequence shown here is derived from an EMBL/GenBank/DDBJ whole genome shotgun (WGS) entry which is preliminary data.</text>
</comment>
<keyword evidence="3" id="KW-0812">Transmembrane</keyword>
<keyword evidence="3" id="KW-0472">Membrane</keyword>
<feature type="compositionally biased region" description="Basic and acidic residues" evidence="2">
    <location>
        <begin position="135"/>
        <end position="144"/>
    </location>
</feature>
<keyword evidence="5" id="KW-1185">Reference proteome</keyword>
<keyword evidence="1" id="KW-0175">Coiled coil</keyword>
<keyword evidence="3" id="KW-1133">Transmembrane helix</keyword>
<feature type="region of interest" description="Disordered" evidence="2">
    <location>
        <begin position="231"/>
        <end position="251"/>
    </location>
</feature>
<reference evidence="4" key="1">
    <citation type="journal article" date="2023" name="IScience">
        <title>Live-bearing cockroach genome reveals convergent evolutionary mechanisms linked to viviparity in insects and beyond.</title>
        <authorList>
            <person name="Fouks B."/>
            <person name="Harrison M.C."/>
            <person name="Mikhailova A.A."/>
            <person name="Marchal E."/>
            <person name="English S."/>
            <person name="Carruthers M."/>
            <person name="Jennings E.C."/>
            <person name="Chiamaka E.L."/>
            <person name="Frigard R.A."/>
            <person name="Pippel M."/>
            <person name="Attardo G.M."/>
            <person name="Benoit J.B."/>
            <person name="Bornberg-Bauer E."/>
            <person name="Tobe S.S."/>
        </authorList>
    </citation>
    <scope>NUCLEOTIDE SEQUENCE</scope>
    <source>
        <strain evidence="4">Stay&amp;Tobe</strain>
    </source>
</reference>
<dbReference type="AlphaFoldDB" id="A0AAD8AIY0"/>
<feature type="region of interest" description="Disordered" evidence="2">
    <location>
        <begin position="1"/>
        <end position="156"/>
    </location>
</feature>
<reference evidence="4" key="2">
    <citation type="submission" date="2023-05" db="EMBL/GenBank/DDBJ databases">
        <authorList>
            <person name="Fouks B."/>
        </authorList>
    </citation>
    <scope>NUCLEOTIDE SEQUENCE</scope>
    <source>
        <strain evidence="4">Stay&amp;Tobe</strain>
        <tissue evidence="4">Testes</tissue>
    </source>
</reference>
<proteinExistence type="predicted"/>
<feature type="compositionally biased region" description="Basic and acidic residues" evidence="2">
    <location>
        <begin position="1"/>
        <end position="11"/>
    </location>
</feature>
<protein>
    <submittedName>
        <fullName evidence="4">Uncharacterized protein</fullName>
    </submittedName>
</protein>
<dbReference type="EMBL" id="JASPKZ010000455">
    <property type="protein sequence ID" value="KAJ9600039.1"/>
    <property type="molecule type" value="Genomic_DNA"/>
</dbReference>
<evidence type="ECO:0000256" key="3">
    <source>
        <dbReference type="SAM" id="Phobius"/>
    </source>
</evidence>
<feature type="transmembrane region" description="Helical" evidence="3">
    <location>
        <begin position="355"/>
        <end position="374"/>
    </location>
</feature>
<feature type="transmembrane region" description="Helical" evidence="3">
    <location>
        <begin position="386"/>
        <end position="405"/>
    </location>
</feature>
<feature type="transmembrane region" description="Helical" evidence="3">
    <location>
        <begin position="288"/>
        <end position="306"/>
    </location>
</feature>
<evidence type="ECO:0000256" key="2">
    <source>
        <dbReference type="SAM" id="MobiDB-lite"/>
    </source>
</evidence>
<evidence type="ECO:0000256" key="1">
    <source>
        <dbReference type="SAM" id="Coils"/>
    </source>
</evidence>
<organism evidence="4 5">
    <name type="scientific">Diploptera punctata</name>
    <name type="common">Pacific beetle cockroach</name>
    <dbReference type="NCBI Taxonomy" id="6984"/>
    <lineage>
        <taxon>Eukaryota</taxon>
        <taxon>Metazoa</taxon>
        <taxon>Ecdysozoa</taxon>
        <taxon>Arthropoda</taxon>
        <taxon>Hexapoda</taxon>
        <taxon>Insecta</taxon>
        <taxon>Pterygota</taxon>
        <taxon>Neoptera</taxon>
        <taxon>Polyneoptera</taxon>
        <taxon>Dictyoptera</taxon>
        <taxon>Blattodea</taxon>
        <taxon>Blaberoidea</taxon>
        <taxon>Blaberidae</taxon>
        <taxon>Diplopterinae</taxon>
        <taxon>Diploptera</taxon>
    </lineage>
</organism>
<feature type="non-terminal residue" evidence="4">
    <location>
        <position position="1"/>
    </location>
</feature>
<evidence type="ECO:0000313" key="5">
    <source>
        <dbReference type="Proteomes" id="UP001233999"/>
    </source>
</evidence>
<evidence type="ECO:0000313" key="4">
    <source>
        <dbReference type="EMBL" id="KAJ9600039.1"/>
    </source>
</evidence>
<feature type="compositionally biased region" description="Basic and acidic residues" evidence="2">
    <location>
        <begin position="23"/>
        <end position="40"/>
    </location>
</feature>
<sequence>MEEENVRELRSSRSRSNTPFIRASRDRDGESIHGSEEGKRIVSSTNVRTRQKGGSRQKSNLTTVTESHTTESVTTHRYVNKRSGNESDSSVELIVEEEPKSGSRKSDRRKSSRRLIANGAMMRKSDEMFNTSSGKSKEEKVEKTVRRHKTSDYSSEDGEGAAFQVYKQAGDWWNKFPKTDYTYSPISHDRKEVAPGVIVMPNMSRRSLNAMRQHGISSSESNLARASAVTSVTSVNRHQKSKGRWTDPSTSNVHTSRKVYEEWAAVDSDVDDVAERFSTKSSSYVQNSWTVTTYITSFFMTIWTFISSSYTRIVDGAYRLVGYPRDVYSYATPRRGVSPVTDGRRFNWLWKIFSWFYKVVCSVMHLDLLLLSNSTSKLTSTHKPKLWRLLLLLLPLLFLTGWLYMSESNENALNPVLEITDTMRNTIVGWMYIPFGAYSALKERLFINVASPDLPPVVISTDEQKTVDMESLARYILTSSQFQQQLASKLHMAEERTKMDKEQLVLSISQQNQLHQENSKLLEEHNKLLGQLTANLKQLQDKMDHVKGESDRAESREKEWQLRWEEEKLSLKDGSVADQILLRKELRDLQSRFRLLQEQQAQMMRRCCQRGVVNGEVVEQQVIKILADLLGATGGQYSGNPQDLHTWVGNMILAKEDLEAKLINLSSTLHQHTRKVVLQSKDVIMASVKELIQNEFAKWQELQRHHEMKASINSNNIM</sequence>
<feature type="coiled-coil region" evidence="1">
    <location>
        <begin position="522"/>
        <end position="556"/>
    </location>
</feature>